<comment type="similarity">
    <text evidence="5">Belongs to the cyclophilin-type PPIase family.</text>
</comment>
<dbReference type="GO" id="GO:0003755">
    <property type="term" value="F:peptidyl-prolyl cis-trans isomerase activity"/>
    <property type="evidence" value="ECO:0007669"/>
    <property type="project" value="UniProtKB-UniRule"/>
</dbReference>
<dbReference type="GO" id="GO:0000324">
    <property type="term" value="C:fungal-type vacuole"/>
    <property type="evidence" value="ECO:0007669"/>
    <property type="project" value="TreeGrafter"/>
</dbReference>
<comment type="subcellular location">
    <subcellularLocation>
        <location evidence="2">Endoplasmic reticulum lumen</location>
    </subcellularLocation>
</comment>
<dbReference type="GO" id="GO:0006457">
    <property type="term" value="P:protein folding"/>
    <property type="evidence" value="ECO:0007669"/>
    <property type="project" value="InterPro"/>
</dbReference>
<dbReference type="OMA" id="CSIINSG"/>
<feature type="chain" id="PRO_5007230189" description="Peptidyl-prolyl cis-trans isomerase" evidence="5">
    <location>
        <begin position="21"/>
        <end position="197"/>
    </location>
</feature>
<dbReference type="PROSITE" id="PS00170">
    <property type="entry name" value="CSA_PPIASE_1"/>
    <property type="match status" value="1"/>
</dbReference>
<dbReference type="EC" id="5.2.1.8" evidence="5"/>
<gene>
    <name evidence="7" type="ORF">CONCODRAFT_81806</name>
</gene>
<comment type="function">
    <text evidence="5">PPIases accelerate the folding of proteins. It catalyzes the cis-trans isomerization of proline imidic peptide bonds in oligopeptides.</text>
</comment>
<dbReference type="SUPFAM" id="SSF50891">
    <property type="entry name" value="Cyclophilin-like"/>
    <property type="match status" value="1"/>
</dbReference>
<dbReference type="GO" id="GO:0016018">
    <property type="term" value="F:cyclosporin A binding"/>
    <property type="evidence" value="ECO:0007669"/>
    <property type="project" value="TreeGrafter"/>
</dbReference>
<feature type="domain" description="PPIase cyclophilin-type" evidence="6">
    <location>
        <begin position="31"/>
        <end position="186"/>
    </location>
</feature>
<dbReference type="PRINTS" id="PR00153">
    <property type="entry name" value="CSAPPISMRASE"/>
</dbReference>
<dbReference type="EMBL" id="KQ964506">
    <property type="protein sequence ID" value="KXN70302.1"/>
    <property type="molecule type" value="Genomic_DNA"/>
</dbReference>
<evidence type="ECO:0000256" key="1">
    <source>
        <dbReference type="ARBA" id="ARBA00000971"/>
    </source>
</evidence>
<dbReference type="Gene3D" id="2.40.100.10">
    <property type="entry name" value="Cyclophilin-like"/>
    <property type="match status" value="1"/>
</dbReference>
<reference evidence="7 8" key="1">
    <citation type="journal article" date="2015" name="Genome Biol. Evol.">
        <title>Phylogenomic analyses indicate that early fungi evolved digesting cell walls of algal ancestors of land plants.</title>
        <authorList>
            <person name="Chang Y."/>
            <person name="Wang S."/>
            <person name="Sekimoto S."/>
            <person name="Aerts A.L."/>
            <person name="Choi C."/>
            <person name="Clum A."/>
            <person name="LaButti K.M."/>
            <person name="Lindquist E.A."/>
            <person name="Yee Ngan C."/>
            <person name="Ohm R.A."/>
            <person name="Salamov A.A."/>
            <person name="Grigoriev I.V."/>
            <person name="Spatafora J.W."/>
            <person name="Berbee M.L."/>
        </authorList>
    </citation>
    <scope>NUCLEOTIDE SEQUENCE [LARGE SCALE GENOMIC DNA]</scope>
    <source>
        <strain evidence="7 8">NRRL 28638</strain>
    </source>
</reference>
<dbReference type="InterPro" id="IPR020892">
    <property type="entry name" value="Cyclophilin-type_PPIase_CS"/>
</dbReference>
<keyword evidence="3 5" id="KW-0697">Rotamase</keyword>
<accession>A0A137P5L1</accession>
<feature type="signal peptide" evidence="5">
    <location>
        <begin position="1"/>
        <end position="20"/>
    </location>
</feature>
<dbReference type="FunFam" id="2.40.100.10:FF:000001">
    <property type="entry name" value="Peptidyl-prolyl cis-trans isomerase"/>
    <property type="match status" value="1"/>
</dbReference>
<dbReference type="Pfam" id="PF00160">
    <property type="entry name" value="Pro_isomerase"/>
    <property type="match status" value="1"/>
</dbReference>
<dbReference type="OrthoDB" id="193499at2759"/>
<dbReference type="PROSITE" id="PS50072">
    <property type="entry name" value="CSA_PPIASE_2"/>
    <property type="match status" value="1"/>
</dbReference>
<dbReference type="PANTHER" id="PTHR11071:SF561">
    <property type="entry name" value="PEPTIDYL-PROLYL CIS-TRANS ISOMERASE D-RELATED"/>
    <property type="match status" value="1"/>
</dbReference>
<proteinExistence type="inferred from homology"/>
<protein>
    <recommendedName>
        <fullName evidence="5">Peptidyl-prolyl cis-trans isomerase</fullName>
        <shortName evidence="5">PPIase</shortName>
        <ecNumber evidence="5">5.2.1.8</ecNumber>
    </recommendedName>
</protein>
<keyword evidence="8" id="KW-1185">Reference proteome</keyword>
<sequence>MKLFNIISASFLLLGSVVECKKGPKITDKVFFDIEQGGKALGTVVIGLYGKTVPKTVKNFVQLATGEHGYGYENSKFHRIIEDFMIQGGDFTKGDGTGGKSIYGEKFDDENFKIKHSRGALSMANSGANTNGSQFFICTVKTDWLDGRHVVFGRVLEGMDVVDKMEKVDKDGSTPKVDVIIAKSGVVDLEEEFNDEL</sequence>
<keyword evidence="4 5" id="KW-0413">Isomerase</keyword>
<organism evidence="7 8">
    <name type="scientific">Conidiobolus coronatus (strain ATCC 28846 / CBS 209.66 / NRRL 28638)</name>
    <name type="common">Delacroixia coronata</name>
    <dbReference type="NCBI Taxonomy" id="796925"/>
    <lineage>
        <taxon>Eukaryota</taxon>
        <taxon>Fungi</taxon>
        <taxon>Fungi incertae sedis</taxon>
        <taxon>Zoopagomycota</taxon>
        <taxon>Entomophthoromycotina</taxon>
        <taxon>Entomophthoromycetes</taxon>
        <taxon>Entomophthorales</taxon>
        <taxon>Ancylistaceae</taxon>
        <taxon>Conidiobolus</taxon>
    </lineage>
</organism>
<dbReference type="PIRSF" id="PIRSF001467">
    <property type="entry name" value="Peptidylpro_ismrse"/>
    <property type="match status" value="1"/>
</dbReference>
<evidence type="ECO:0000256" key="4">
    <source>
        <dbReference type="ARBA" id="ARBA00023235"/>
    </source>
</evidence>
<dbReference type="InterPro" id="IPR002130">
    <property type="entry name" value="Cyclophilin-type_PPIase_dom"/>
</dbReference>
<evidence type="ECO:0000256" key="3">
    <source>
        <dbReference type="ARBA" id="ARBA00023110"/>
    </source>
</evidence>
<evidence type="ECO:0000259" key="6">
    <source>
        <dbReference type="PROSITE" id="PS50072"/>
    </source>
</evidence>
<dbReference type="InterPro" id="IPR024936">
    <property type="entry name" value="Cyclophilin-type_PPIase"/>
</dbReference>
<evidence type="ECO:0000256" key="5">
    <source>
        <dbReference type="RuleBase" id="RU363019"/>
    </source>
</evidence>
<dbReference type="PANTHER" id="PTHR11071">
    <property type="entry name" value="PEPTIDYL-PROLYL CIS-TRANS ISOMERASE"/>
    <property type="match status" value="1"/>
</dbReference>
<dbReference type="AlphaFoldDB" id="A0A137P5L1"/>
<dbReference type="STRING" id="796925.A0A137P5L1"/>
<evidence type="ECO:0000313" key="8">
    <source>
        <dbReference type="Proteomes" id="UP000070444"/>
    </source>
</evidence>
<evidence type="ECO:0000313" key="7">
    <source>
        <dbReference type="EMBL" id="KXN70302.1"/>
    </source>
</evidence>
<dbReference type="InterPro" id="IPR029000">
    <property type="entry name" value="Cyclophilin-like_dom_sf"/>
</dbReference>
<evidence type="ECO:0000256" key="2">
    <source>
        <dbReference type="ARBA" id="ARBA00004319"/>
    </source>
</evidence>
<name>A0A137P5L1_CONC2</name>
<dbReference type="Proteomes" id="UP000070444">
    <property type="component" value="Unassembled WGS sequence"/>
</dbReference>
<dbReference type="GO" id="GO:0005788">
    <property type="term" value="C:endoplasmic reticulum lumen"/>
    <property type="evidence" value="ECO:0007669"/>
    <property type="project" value="UniProtKB-SubCell"/>
</dbReference>
<keyword evidence="5" id="KW-0732">Signal</keyword>
<comment type="catalytic activity">
    <reaction evidence="1 5">
        <text>[protein]-peptidylproline (omega=180) = [protein]-peptidylproline (omega=0)</text>
        <dbReference type="Rhea" id="RHEA:16237"/>
        <dbReference type="Rhea" id="RHEA-COMP:10747"/>
        <dbReference type="Rhea" id="RHEA-COMP:10748"/>
        <dbReference type="ChEBI" id="CHEBI:83833"/>
        <dbReference type="ChEBI" id="CHEBI:83834"/>
        <dbReference type="EC" id="5.2.1.8"/>
    </reaction>
</comment>